<dbReference type="STRING" id="40296.A0A0A2L031"/>
<evidence type="ECO:0000313" key="3">
    <source>
        <dbReference type="Proteomes" id="UP000030104"/>
    </source>
</evidence>
<protein>
    <submittedName>
        <fullName evidence="2">Uncharacterized protein</fullName>
    </submittedName>
</protein>
<proteinExistence type="predicted"/>
<accession>A0A0A2L031</accession>
<evidence type="ECO:0000256" key="1">
    <source>
        <dbReference type="SAM" id="MobiDB-lite"/>
    </source>
</evidence>
<dbReference type="HOGENOM" id="CLU_072129_0_0_1"/>
<evidence type="ECO:0000313" key="2">
    <source>
        <dbReference type="EMBL" id="KGO73427.1"/>
    </source>
</evidence>
<gene>
    <name evidence="2" type="ORF">PITC_085650</name>
</gene>
<feature type="compositionally biased region" description="Acidic residues" evidence="1">
    <location>
        <begin position="278"/>
        <end position="287"/>
    </location>
</feature>
<reference evidence="2 3" key="1">
    <citation type="journal article" date="2015" name="Mol. Plant Microbe Interact.">
        <title>Genome, transcriptome, and functional analyses of Penicillium expansum provide new insights into secondary metabolism and pathogenicity.</title>
        <authorList>
            <person name="Ballester A.R."/>
            <person name="Marcet-Houben M."/>
            <person name="Levin E."/>
            <person name="Sela N."/>
            <person name="Selma-Lazaro C."/>
            <person name="Carmona L."/>
            <person name="Wisniewski M."/>
            <person name="Droby S."/>
            <person name="Gonzalez-Candelas L."/>
            <person name="Gabaldon T."/>
        </authorList>
    </citation>
    <scope>NUCLEOTIDE SEQUENCE [LARGE SCALE GENOMIC DNA]</scope>
    <source>
        <strain evidence="2 3">PHI-1</strain>
    </source>
</reference>
<dbReference type="Proteomes" id="UP000030104">
    <property type="component" value="Unassembled WGS sequence"/>
</dbReference>
<organism evidence="2 3">
    <name type="scientific">Penicillium italicum</name>
    <name type="common">Blue mold</name>
    <dbReference type="NCBI Taxonomy" id="40296"/>
    <lineage>
        <taxon>Eukaryota</taxon>
        <taxon>Fungi</taxon>
        <taxon>Dikarya</taxon>
        <taxon>Ascomycota</taxon>
        <taxon>Pezizomycotina</taxon>
        <taxon>Eurotiomycetes</taxon>
        <taxon>Eurotiomycetidae</taxon>
        <taxon>Eurotiales</taxon>
        <taxon>Aspergillaceae</taxon>
        <taxon>Penicillium</taxon>
    </lineage>
</organism>
<dbReference type="EMBL" id="JQGA01000827">
    <property type="protein sequence ID" value="KGO73427.1"/>
    <property type="molecule type" value="Genomic_DNA"/>
</dbReference>
<feature type="region of interest" description="Disordered" evidence="1">
    <location>
        <begin position="254"/>
        <end position="287"/>
    </location>
</feature>
<comment type="caution">
    <text evidence="2">The sequence shown here is derived from an EMBL/GenBank/DDBJ whole genome shotgun (WGS) entry which is preliminary data.</text>
</comment>
<dbReference type="OMA" id="NCTVYGV"/>
<dbReference type="AlphaFoldDB" id="A0A0A2L031"/>
<name>A0A0A2L031_PENIT</name>
<dbReference type="OrthoDB" id="2103397at2759"/>
<keyword evidence="3" id="KW-1185">Reference proteome</keyword>
<sequence length="287" mass="32345">MSTISGLRRVVRRFLEHKIDAQDLARALESPKKPEPLAVTSLSLQDIQKIFGLTLVLDDEFDFVTPIPVPQDLKLWLEKSDRAHGSSCANEASIRCKLGLLLVCAHDLVSSSSDQSARPLNIQMERTWAYSPVKYDGKTRMLSGRPDYGVWYGEKEEFDLNVVIIEAKRPNGCTYGIPQALAYMGCVHKQRKDLGKTDTTVYGISSDTMNFTFMKLDNESRWSFKTVGVVRNGFEQVLGLLVYLMKKAASMSPAASKRTSHRTQQRSGESELIFDHDPEMDDEMDVE</sequence>
<dbReference type="PhylomeDB" id="A0A0A2L031"/>